<gene>
    <name evidence="1" type="ORF">QFC24_004222</name>
</gene>
<accession>A0ACC2XHB5</accession>
<sequence>MQDPFRPSSAGSHPAYPPPTDPLRYQTTSPAPAPMPMSGYTTSPPPHGNAYPPVSPPPVRQSFAQVGQVMHDQNQTQQMSGYPPSFPQHAPTPPPQHHALHHSHSQPLYDPSSAYGGGLMPINTNLNGNGGGQQQGYDQQWAQGPPITTQQPAGAEMYMPDPRMMSPPPFLPHQNSDHYLYSVDGQVNPYPDPVPPGRTYSPYPGVGAGNGNNGMPGAYTPLGDDADQPLLSRHQSQGDGQGGGRYGNPFMASTGDLGAAGADDIGLAAVGAGAGRARQPSSGALNPDEPVTTLRYGAAPEGRMIRRLKTTKRVPLFRGNLVLECPVPTALLELCPIEHRKEQEFALMRYTAVTCGPDDFAQERYTLRQKQLYEPTRKTEIFVEDEVLFARTMRGVMANIAHLNNERSRSTVWGDDGWKKVVVCVVVDGRKVFNPRTRAMLAALGVYQEGIAKNMVGDKPVEAHVYEYTTQHPASTSIYHLWKTFDLKPNCGGACGEIVALKGLYWRNLINPLVAAQNFEYKMSNILDKPLESAFGWITVLPGAFSAYRYKALENDVHGEGPLKQYFLGEHMHGADAGIFTANMYLAEDRILCWELVSKRGSRWTLHYVKSARAVTDVPDRVPELVSQRRRWLNGSFFAAIHSIFHFGYLYRSKHGFWRKFFLHIELIYQTYNMIFTWFSMGNYYIAFYILTRSLQDYVTWTKYINIPLAPQGSVAGYTTAMVGFAIITVYMVAAAVYLAVVGIKAAVNDGTINASDYTNADQTFRNIVLSLIATYGIYILASVLALDPWHLLTSFPQYLLLAPSYINVFNVYAFSNVHDVSWGTKGADKVEMELGVAGGGKNSKAGEVDVAVPTEEKDINAIYAAELKRLAQPAEPEVKTKSPTQKQEDYYKTFRTNTLMLWVVTNAGLAAGILNATIQVKSKSLSAVYMGFIL</sequence>
<evidence type="ECO:0000313" key="2">
    <source>
        <dbReference type="Proteomes" id="UP001234202"/>
    </source>
</evidence>
<feature type="non-terminal residue" evidence="1">
    <location>
        <position position="935"/>
    </location>
</feature>
<organism evidence="1 2">
    <name type="scientific">Naganishia onofrii</name>
    <dbReference type="NCBI Taxonomy" id="1851511"/>
    <lineage>
        <taxon>Eukaryota</taxon>
        <taxon>Fungi</taxon>
        <taxon>Dikarya</taxon>
        <taxon>Basidiomycota</taxon>
        <taxon>Agaricomycotina</taxon>
        <taxon>Tremellomycetes</taxon>
        <taxon>Filobasidiales</taxon>
        <taxon>Filobasidiaceae</taxon>
        <taxon>Naganishia</taxon>
    </lineage>
</organism>
<reference evidence="1" key="1">
    <citation type="submission" date="2023-04" db="EMBL/GenBank/DDBJ databases">
        <title>Draft Genome sequencing of Naganishia species isolated from polar environments using Oxford Nanopore Technology.</title>
        <authorList>
            <person name="Leo P."/>
            <person name="Venkateswaran K."/>
        </authorList>
    </citation>
    <scope>NUCLEOTIDE SEQUENCE</scope>
    <source>
        <strain evidence="1">DBVPG 5303</strain>
    </source>
</reference>
<proteinExistence type="predicted"/>
<protein>
    <submittedName>
        <fullName evidence="1">Uncharacterized protein</fullName>
    </submittedName>
</protein>
<evidence type="ECO:0000313" key="1">
    <source>
        <dbReference type="EMBL" id="KAJ9122791.1"/>
    </source>
</evidence>
<name>A0ACC2XHB5_9TREE</name>
<dbReference type="EMBL" id="JASBWV010000014">
    <property type="protein sequence ID" value="KAJ9122791.1"/>
    <property type="molecule type" value="Genomic_DNA"/>
</dbReference>
<keyword evidence="2" id="KW-1185">Reference proteome</keyword>
<comment type="caution">
    <text evidence="1">The sequence shown here is derived from an EMBL/GenBank/DDBJ whole genome shotgun (WGS) entry which is preliminary data.</text>
</comment>
<dbReference type="Proteomes" id="UP001234202">
    <property type="component" value="Unassembled WGS sequence"/>
</dbReference>